<dbReference type="Gene3D" id="3.90.660.10">
    <property type="match status" value="1"/>
</dbReference>
<dbReference type="SUPFAM" id="SSF54373">
    <property type="entry name" value="FAD-linked reductases, C-terminal domain"/>
    <property type="match status" value="1"/>
</dbReference>
<dbReference type="Pfam" id="PF01593">
    <property type="entry name" value="Amino_oxidase"/>
    <property type="match status" value="1"/>
</dbReference>
<dbReference type="InterPro" id="IPR050281">
    <property type="entry name" value="Flavin_monoamine_oxidase"/>
</dbReference>
<evidence type="ECO:0000259" key="1">
    <source>
        <dbReference type="Pfam" id="PF01593"/>
    </source>
</evidence>
<protein>
    <recommendedName>
        <fullName evidence="1">Amine oxidase domain-containing protein</fullName>
    </recommendedName>
</protein>
<dbReference type="Gene3D" id="3.50.50.60">
    <property type="entry name" value="FAD/NAD(P)-binding domain"/>
    <property type="match status" value="1"/>
</dbReference>
<organism evidence="2 3">
    <name type="scientific">Babjeviella inositovora NRRL Y-12698</name>
    <dbReference type="NCBI Taxonomy" id="984486"/>
    <lineage>
        <taxon>Eukaryota</taxon>
        <taxon>Fungi</taxon>
        <taxon>Dikarya</taxon>
        <taxon>Ascomycota</taxon>
        <taxon>Saccharomycotina</taxon>
        <taxon>Pichiomycetes</taxon>
        <taxon>Serinales incertae sedis</taxon>
        <taxon>Babjeviella</taxon>
    </lineage>
</organism>
<dbReference type="EMBL" id="KV454428">
    <property type="protein sequence ID" value="ODQ81382.1"/>
    <property type="molecule type" value="Genomic_DNA"/>
</dbReference>
<gene>
    <name evidence="2" type="ORF">BABINDRAFT_160727</name>
</gene>
<sequence length="484" mass="53805">MQRPNHHKVLVIGAGISGIKAAAELHKQGIDCLVLEAKNVLGGRIYTDRSTDTPYDIGASWFHDCLDNPLFEKYQKELKNQAGSGFFFDDGPMAVITEKGYIDETFAKLKPVSEEIVAYIALTYSQNPEKPDVSLHAIIQEYLAAYGHLLTPVQRQYSPQLARFFELWFGASWDMLSAKECCEMAHAGRNAFVTNGFDTVFQNELKEFPVAQIRKNTVVHGITKTDFGVRVAARSNGEGVVFSCDYLIVTIPQAVLSLPSSQPNSVKWTPSLPHRIVSTFQKMSVASLGKIVLEFDSVFWDKSLDRFLCLSSPETISVKAPRLSMKGDPRTITVDTNPKPWSYPILFVNYHAVAGKPALLAIIAAPLTQHVETASAEKIWEIMQPMVAQLSKVADPPKPKRILTTKWTQDPYALATYSSAEPGDLPQDEAISLLNEGYGNIRFAGEYTIVYGNGCAHGAWMSGLREATWVIEDLRRKSKREGRL</sequence>
<dbReference type="RefSeq" id="XP_018986710.1">
    <property type="nucleotide sequence ID" value="XM_019128410.1"/>
</dbReference>
<evidence type="ECO:0000313" key="3">
    <source>
        <dbReference type="Proteomes" id="UP000094336"/>
    </source>
</evidence>
<reference evidence="3" key="1">
    <citation type="submission" date="2016-05" db="EMBL/GenBank/DDBJ databases">
        <title>Comparative genomics of biotechnologically important yeasts.</title>
        <authorList>
            <consortium name="DOE Joint Genome Institute"/>
            <person name="Riley R."/>
            <person name="Haridas S."/>
            <person name="Wolfe K.H."/>
            <person name="Lopes M.R."/>
            <person name="Hittinger C.T."/>
            <person name="Goker M."/>
            <person name="Salamov A."/>
            <person name="Wisecaver J."/>
            <person name="Long T.M."/>
            <person name="Aerts A.L."/>
            <person name="Barry K."/>
            <person name="Choi C."/>
            <person name="Clum A."/>
            <person name="Coughlan A.Y."/>
            <person name="Deshpande S."/>
            <person name="Douglass A.P."/>
            <person name="Hanson S.J."/>
            <person name="Klenk H.-P."/>
            <person name="Labutti K."/>
            <person name="Lapidus A."/>
            <person name="Lindquist E."/>
            <person name="Lipzen A."/>
            <person name="Meier-Kolthoff J.P."/>
            <person name="Ohm R.A."/>
            <person name="Otillar R.P."/>
            <person name="Pangilinan J."/>
            <person name="Peng Y."/>
            <person name="Rokas A."/>
            <person name="Rosa C.A."/>
            <person name="Scheuner C."/>
            <person name="Sibirny A.A."/>
            <person name="Slot J.C."/>
            <person name="Stielow J.B."/>
            <person name="Sun H."/>
            <person name="Kurtzman C.P."/>
            <person name="Blackwell M."/>
            <person name="Grigoriev I.V."/>
            <person name="Jeffries T.W."/>
        </authorList>
    </citation>
    <scope>NUCLEOTIDE SEQUENCE [LARGE SCALE GENOMIC DNA]</scope>
    <source>
        <strain evidence="3">NRRL Y-12698</strain>
    </source>
</reference>
<dbReference type="SUPFAM" id="SSF51905">
    <property type="entry name" value="FAD/NAD(P)-binding domain"/>
    <property type="match status" value="1"/>
</dbReference>
<dbReference type="PANTHER" id="PTHR10742">
    <property type="entry name" value="FLAVIN MONOAMINE OXIDASE"/>
    <property type="match status" value="1"/>
</dbReference>
<dbReference type="GO" id="GO:0016491">
    <property type="term" value="F:oxidoreductase activity"/>
    <property type="evidence" value="ECO:0007669"/>
    <property type="project" value="InterPro"/>
</dbReference>
<dbReference type="PANTHER" id="PTHR10742:SF410">
    <property type="entry name" value="LYSINE-SPECIFIC HISTONE DEMETHYLASE 2"/>
    <property type="match status" value="1"/>
</dbReference>
<dbReference type="GeneID" id="30146263"/>
<dbReference type="Proteomes" id="UP000094336">
    <property type="component" value="Unassembled WGS sequence"/>
</dbReference>
<dbReference type="InterPro" id="IPR036188">
    <property type="entry name" value="FAD/NAD-bd_sf"/>
</dbReference>
<dbReference type="InterPro" id="IPR002937">
    <property type="entry name" value="Amino_oxidase"/>
</dbReference>
<name>A0A1E3QWC6_9ASCO</name>
<evidence type="ECO:0000313" key="2">
    <source>
        <dbReference type="EMBL" id="ODQ81382.1"/>
    </source>
</evidence>
<keyword evidence="3" id="KW-1185">Reference proteome</keyword>
<accession>A0A1E3QWC6</accession>
<dbReference type="AlphaFoldDB" id="A0A1E3QWC6"/>
<proteinExistence type="predicted"/>
<dbReference type="OrthoDB" id="5046242at2759"/>
<feature type="domain" description="Amine oxidase" evidence="1">
    <location>
        <begin position="16"/>
        <end position="470"/>
    </location>
</feature>
<dbReference type="STRING" id="984486.A0A1E3QWC6"/>